<dbReference type="InterPro" id="IPR036322">
    <property type="entry name" value="WD40_repeat_dom_sf"/>
</dbReference>
<protein>
    <submittedName>
        <fullName evidence="8">Echinoderm microtubule-associated protein-like CG42247</fullName>
    </submittedName>
</protein>
<dbReference type="Pfam" id="PF23409">
    <property type="entry name" value="Beta-prop_EML"/>
    <property type="match status" value="1"/>
</dbReference>
<evidence type="ECO:0000256" key="4">
    <source>
        <dbReference type="PROSITE-ProRule" id="PRU00221"/>
    </source>
</evidence>
<keyword evidence="7" id="KW-1185">Reference proteome</keyword>
<gene>
    <name evidence="8" type="primary">LOC106463473</name>
</gene>
<evidence type="ECO:0000256" key="1">
    <source>
        <dbReference type="ARBA" id="ARBA00006489"/>
    </source>
</evidence>
<evidence type="ECO:0000259" key="6">
    <source>
        <dbReference type="PROSITE" id="PS50309"/>
    </source>
</evidence>
<dbReference type="InterPro" id="IPR003533">
    <property type="entry name" value="Doublecortin_dom"/>
</dbReference>
<dbReference type="Pfam" id="PF23414">
    <property type="entry name" value="Beta-prop_EML_2"/>
    <property type="match status" value="1"/>
</dbReference>
<dbReference type="SUPFAM" id="SSF89837">
    <property type="entry name" value="Doublecortin (DC)"/>
    <property type="match status" value="2"/>
</dbReference>
<name>A0ABM1SSS7_LIMPO</name>
<feature type="repeat" description="WD" evidence="4">
    <location>
        <begin position="658"/>
        <end position="689"/>
    </location>
</feature>
<dbReference type="Proteomes" id="UP000694941">
    <property type="component" value="Unplaced"/>
</dbReference>
<comment type="similarity">
    <text evidence="1">Belongs to the WD repeat EMAP family.</text>
</comment>
<dbReference type="InterPro" id="IPR055439">
    <property type="entry name" value="Beta-prop_EML_1st"/>
</dbReference>
<feature type="repeat" description="WD" evidence="4">
    <location>
        <begin position="739"/>
        <end position="771"/>
    </location>
</feature>
<evidence type="ECO:0000313" key="7">
    <source>
        <dbReference type="Proteomes" id="UP000694941"/>
    </source>
</evidence>
<feature type="region of interest" description="Disordered" evidence="5">
    <location>
        <begin position="140"/>
        <end position="162"/>
    </location>
</feature>
<dbReference type="SUPFAM" id="SSF50978">
    <property type="entry name" value="WD40 repeat-like"/>
    <property type="match status" value="1"/>
</dbReference>
<dbReference type="Gene3D" id="2.130.10.10">
    <property type="entry name" value="YVTN repeat-like/Quinoprotein amine dehydrogenase"/>
    <property type="match status" value="2"/>
</dbReference>
<dbReference type="SUPFAM" id="SSF50998">
    <property type="entry name" value="Quinoprotein alcohol dehydrogenase-like"/>
    <property type="match status" value="1"/>
</dbReference>
<dbReference type="InterPro" id="IPR050630">
    <property type="entry name" value="WD_repeat_EMAP"/>
</dbReference>
<proteinExistence type="inferred from homology"/>
<accession>A0ABM1SSS7</accession>
<dbReference type="PROSITE" id="PS50309">
    <property type="entry name" value="DC"/>
    <property type="match status" value="2"/>
</dbReference>
<dbReference type="SMART" id="SM00537">
    <property type="entry name" value="DCX"/>
    <property type="match status" value="1"/>
</dbReference>
<sequence length="939" mass="104532">MVGGLPNIGGMDGDRYRGMSSRVRKARMITFYKNGDPFHSGTKVSITPGKDFKSLENLCDFLTQRTKIPHGARFIFTLNGKRVYDLEELQDGQSYVVSGSRNFQELAYGQAARMRTAHTAYRPNAVPLREDDLRLLRPVDQQKKKSSEVSSGSQSLPASLPGSREGRVITVVNRKDQNIHNRVLLNMRTPQPFEEVLVDLGQAIKMKHAKRMFTLWGQEVRSFSQLRKDYGEIETFYLDNGDTRIRPVSKVIKSSKSVESLETVPRLRSTKSVRLLRYDSVPNLDENKWGKGDFTQNGIAKPIRRKINGIKTDSQELSRWSPPNYSRPEKELKLEWAHGIRSQEGIGNLHVLPSRELLYPVATVAVIYDRQNNRQRHFTNHTEDIQCITVHNEYEIIATGQGAGPTNASQAHVLIWRADSLQTIAEVGSGQIESSGLFDLAFSPEGSLLAMLEASEDHELWLWDWQNDSVLGRASTQSEEVKGVTFHPSEEDLVVTFGTQHLAFWKRGRDGFLDKRSINPTGQSAKTVTCVQFLPDGSMVTGDSGGYLTLWSPGDDDDPCTFIIVKEVKGHERDVRGLLLLPEGTLFSGGSGDREGHIKVWSTTNKLTRVAATNLPRGAGGVEALCMQYPSPDGTFYVATNRNQVYEGSTQRKFRPLICGHARGVKAVTSDPKGDGFYTGGEDKSVCKWHFHILEWRVSVEAECLSLAIHNEALVVAVGMSNGHVTLLNSQNGLIVSTVTMTNSALNALTYSPDGEMLAAGGQDGNMYIYQSRDHGYVLRKGGTIKGRQPILSIDWSFDGKQLQTVTSDNEFQELVLWDVHNLERQGSPRGTKDLEWYDLTSTLGHNLLGMWENEDLREVVNLTSHRASSKQLIAAGDQEGFVRLFRYPCPSTKAAFREYKHGSSGTTVVKFLRGDRNLVSAGGSDGAILVWRLVAAGH</sequence>
<dbReference type="InterPro" id="IPR001680">
    <property type="entry name" value="WD40_rpt"/>
</dbReference>
<evidence type="ECO:0000313" key="8">
    <source>
        <dbReference type="RefSeq" id="XP_022246683.1"/>
    </source>
</evidence>
<feature type="domain" description="Doublecortin" evidence="6">
    <location>
        <begin position="167"/>
        <end position="251"/>
    </location>
</feature>
<dbReference type="SMART" id="SM00320">
    <property type="entry name" value="WD40"/>
    <property type="match status" value="9"/>
</dbReference>
<dbReference type="RefSeq" id="XP_022246683.1">
    <property type="nucleotide sequence ID" value="XM_022390975.1"/>
</dbReference>
<dbReference type="GeneID" id="106463473"/>
<dbReference type="InterPro" id="IPR036572">
    <property type="entry name" value="Doublecortin_dom_sf"/>
</dbReference>
<organism evidence="7 8">
    <name type="scientific">Limulus polyphemus</name>
    <name type="common">Atlantic horseshoe crab</name>
    <dbReference type="NCBI Taxonomy" id="6850"/>
    <lineage>
        <taxon>Eukaryota</taxon>
        <taxon>Metazoa</taxon>
        <taxon>Ecdysozoa</taxon>
        <taxon>Arthropoda</taxon>
        <taxon>Chelicerata</taxon>
        <taxon>Merostomata</taxon>
        <taxon>Xiphosura</taxon>
        <taxon>Limulidae</taxon>
        <taxon>Limulus</taxon>
    </lineage>
</organism>
<dbReference type="InterPro" id="IPR011047">
    <property type="entry name" value="Quinoprotein_ADH-like_sf"/>
</dbReference>
<dbReference type="PANTHER" id="PTHR13720">
    <property type="entry name" value="WD-40 REPEAT PROTEIN"/>
    <property type="match status" value="1"/>
</dbReference>
<evidence type="ECO:0000256" key="2">
    <source>
        <dbReference type="ARBA" id="ARBA00022574"/>
    </source>
</evidence>
<reference evidence="8" key="1">
    <citation type="submission" date="2025-08" db="UniProtKB">
        <authorList>
            <consortium name="RefSeq"/>
        </authorList>
    </citation>
    <scope>IDENTIFICATION</scope>
    <source>
        <tissue evidence="8">Muscle</tissue>
    </source>
</reference>
<keyword evidence="2 4" id="KW-0853">WD repeat</keyword>
<dbReference type="InterPro" id="IPR055442">
    <property type="entry name" value="Beta-prop_EML-like_2nd"/>
</dbReference>
<dbReference type="PROSITE" id="PS50082">
    <property type="entry name" value="WD_REPEATS_2"/>
    <property type="match status" value="2"/>
</dbReference>
<dbReference type="PANTHER" id="PTHR13720:SF55">
    <property type="entry name" value="ECHINODERM MICROTUBULE-ASSOCIATED PROTEIN-LIKE CG42247"/>
    <property type="match status" value="1"/>
</dbReference>
<dbReference type="Pfam" id="PF03451">
    <property type="entry name" value="HELP"/>
    <property type="match status" value="1"/>
</dbReference>
<dbReference type="InterPro" id="IPR005108">
    <property type="entry name" value="HELP"/>
</dbReference>
<evidence type="ECO:0000256" key="5">
    <source>
        <dbReference type="SAM" id="MobiDB-lite"/>
    </source>
</evidence>
<dbReference type="InterPro" id="IPR015943">
    <property type="entry name" value="WD40/YVTN_repeat-like_dom_sf"/>
</dbReference>
<dbReference type="Gene3D" id="3.10.20.230">
    <property type="entry name" value="Doublecortin domain"/>
    <property type="match status" value="2"/>
</dbReference>
<dbReference type="Pfam" id="PF03607">
    <property type="entry name" value="DCX"/>
    <property type="match status" value="1"/>
</dbReference>
<feature type="domain" description="Doublecortin" evidence="6">
    <location>
        <begin position="27"/>
        <end position="109"/>
    </location>
</feature>
<evidence type="ECO:0000256" key="3">
    <source>
        <dbReference type="ARBA" id="ARBA00022737"/>
    </source>
</evidence>
<keyword evidence="3" id="KW-0677">Repeat</keyword>